<accession>A0A8K0CV35</accession>
<feature type="region of interest" description="Disordered" evidence="1">
    <location>
        <begin position="167"/>
        <end position="217"/>
    </location>
</feature>
<reference evidence="3" key="1">
    <citation type="submission" date="2019-08" db="EMBL/GenBank/DDBJ databases">
        <title>The genome of the North American firefly Photinus pyralis.</title>
        <authorList>
            <consortium name="Photinus pyralis genome working group"/>
            <person name="Fallon T.R."/>
            <person name="Sander Lower S.E."/>
            <person name="Weng J.-K."/>
        </authorList>
    </citation>
    <scope>NUCLEOTIDE SEQUENCE</scope>
    <source>
        <strain evidence="3">TRF0915ILg1</strain>
        <tissue evidence="3">Whole body</tissue>
    </source>
</reference>
<dbReference type="Proteomes" id="UP000801492">
    <property type="component" value="Unassembled WGS sequence"/>
</dbReference>
<feature type="compositionally biased region" description="Polar residues" evidence="1">
    <location>
        <begin position="167"/>
        <end position="187"/>
    </location>
</feature>
<keyword evidence="4" id="KW-1185">Reference proteome</keyword>
<evidence type="ECO:0000259" key="2">
    <source>
        <dbReference type="Pfam" id="PF03732"/>
    </source>
</evidence>
<dbReference type="OrthoDB" id="6819210at2759"/>
<sequence>MLLPPAVQTHHSSKSIPVYKWNLQFSVDSKGLGVNSVLERVSELAASRNVNKDELFDSAIELFSGKALIWLRSIKSSLVDWNSLVSALKRDFLPSDYEDQLWKKIKNRKQGVIESVTMFIATMESFFRRFDREVTHQQGGRPNGSKQSINVLEPDLAYISENSSMSQHNPATFYTPSHNQSSKTPDPSSAYSEEFKASASSSKGYNGPSRVFSNSKNKTSSFTDKGVNFNRASNKPSYTTAMGKRATEIVPRGHKLPRRLALAKKYTSKFFWNKRYSNTYNIKESAHLLVEKSHDNRPFISVKLFDKEIVALLDSRANSSIVGKDGITILKAFKLKISNCNHKFVTTADGVRQTVKGIVELPLYI</sequence>
<evidence type="ECO:0000313" key="3">
    <source>
        <dbReference type="EMBL" id="KAF2891887.1"/>
    </source>
</evidence>
<gene>
    <name evidence="3" type="ORF">ILUMI_14286</name>
</gene>
<dbReference type="Pfam" id="PF03732">
    <property type="entry name" value="Retrotrans_gag"/>
    <property type="match status" value="1"/>
</dbReference>
<name>A0A8K0CV35_IGNLU</name>
<proteinExistence type="predicted"/>
<comment type="caution">
    <text evidence="3">The sequence shown here is derived from an EMBL/GenBank/DDBJ whole genome shotgun (WGS) entry which is preliminary data.</text>
</comment>
<evidence type="ECO:0000313" key="4">
    <source>
        <dbReference type="Proteomes" id="UP000801492"/>
    </source>
</evidence>
<feature type="non-terminal residue" evidence="3">
    <location>
        <position position="1"/>
    </location>
</feature>
<feature type="domain" description="Retrotransposon gag" evidence="2">
    <location>
        <begin position="59"/>
        <end position="136"/>
    </location>
</feature>
<dbReference type="EMBL" id="VTPC01020665">
    <property type="protein sequence ID" value="KAF2891887.1"/>
    <property type="molecule type" value="Genomic_DNA"/>
</dbReference>
<evidence type="ECO:0000256" key="1">
    <source>
        <dbReference type="SAM" id="MobiDB-lite"/>
    </source>
</evidence>
<dbReference type="InterPro" id="IPR005162">
    <property type="entry name" value="Retrotrans_gag_dom"/>
</dbReference>
<dbReference type="AlphaFoldDB" id="A0A8K0CV35"/>
<organism evidence="3 4">
    <name type="scientific">Ignelater luminosus</name>
    <name type="common">Cucubano</name>
    <name type="synonym">Pyrophorus luminosus</name>
    <dbReference type="NCBI Taxonomy" id="2038154"/>
    <lineage>
        <taxon>Eukaryota</taxon>
        <taxon>Metazoa</taxon>
        <taxon>Ecdysozoa</taxon>
        <taxon>Arthropoda</taxon>
        <taxon>Hexapoda</taxon>
        <taxon>Insecta</taxon>
        <taxon>Pterygota</taxon>
        <taxon>Neoptera</taxon>
        <taxon>Endopterygota</taxon>
        <taxon>Coleoptera</taxon>
        <taxon>Polyphaga</taxon>
        <taxon>Elateriformia</taxon>
        <taxon>Elateroidea</taxon>
        <taxon>Elateridae</taxon>
        <taxon>Agrypninae</taxon>
        <taxon>Pyrophorini</taxon>
        <taxon>Ignelater</taxon>
    </lineage>
</organism>
<feature type="compositionally biased region" description="Low complexity" evidence="1">
    <location>
        <begin position="188"/>
        <end position="203"/>
    </location>
</feature>
<protein>
    <recommendedName>
        <fullName evidence="2">Retrotransposon gag domain-containing protein</fullName>
    </recommendedName>
</protein>